<sequence length="47" mass="5531">MKTSATRLYNQLESGYRWADVKAIRKCTVRKARRFLKKETAKEVNAI</sequence>
<proteinExistence type="predicted"/>
<comment type="caution">
    <text evidence="1">The sequence shown here is derived from an EMBL/GenBank/DDBJ whole genome shotgun (WGS) entry which is preliminary data.</text>
</comment>
<organism evidence="1">
    <name type="scientific">termite gut metagenome</name>
    <dbReference type="NCBI Taxonomy" id="433724"/>
    <lineage>
        <taxon>unclassified sequences</taxon>
        <taxon>metagenomes</taxon>
        <taxon>organismal metagenomes</taxon>
    </lineage>
</organism>
<dbReference type="AlphaFoldDB" id="A0A5J4QTU8"/>
<gene>
    <name evidence="1" type="ORF">EZS27_026165</name>
</gene>
<protein>
    <submittedName>
        <fullName evidence="1">Uncharacterized protein</fullName>
    </submittedName>
</protein>
<accession>A0A5J4QTU8</accession>
<name>A0A5J4QTU8_9ZZZZ</name>
<dbReference type="EMBL" id="SNRY01002557">
    <property type="protein sequence ID" value="KAA6324518.1"/>
    <property type="molecule type" value="Genomic_DNA"/>
</dbReference>
<reference evidence="1" key="1">
    <citation type="submission" date="2019-03" db="EMBL/GenBank/DDBJ databases">
        <title>Single cell metagenomics reveals metabolic interactions within the superorganism composed of flagellate Streblomastix strix and complex community of Bacteroidetes bacteria on its surface.</title>
        <authorList>
            <person name="Treitli S.C."/>
            <person name="Kolisko M."/>
            <person name="Husnik F."/>
            <person name="Keeling P."/>
            <person name="Hampl V."/>
        </authorList>
    </citation>
    <scope>NUCLEOTIDE SEQUENCE</scope>
    <source>
        <strain evidence="1">STM</strain>
    </source>
</reference>
<evidence type="ECO:0000313" key="1">
    <source>
        <dbReference type="EMBL" id="KAA6324518.1"/>
    </source>
</evidence>